<dbReference type="Gene3D" id="3.40.50.410">
    <property type="entry name" value="von Willebrand factor, type A domain"/>
    <property type="match status" value="1"/>
</dbReference>
<comment type="caution">
    <text evidence="4">The sequence shown here is derived from an EMBL/GenBank/DDBJ whole genome shotgun (WGS) entry which is preliminary data.</text>
</comment>
<evidence type="ECO:0000313" key="4">
    <source>
        <dbReference type="EMBL" id="CAB9506181.1"/>
    </source>
</evidence>
<evidence type="ECO:0000259" key="3">
    <source>
        <dbReference type="PROSITE" id="PS50234"/>
    </source>
</evidence>
<dbReference type="OrthoDB" id="41390at2759"/>
<dbReference type="InterPro" id="IPR002035">
    <property type="entry name" value="VWF_A"/>
</dbReference>
<feature type="transmembrane region" description="Helical" evidence="2">
    <location>
        <begin position="1356"/>
        <end position="1380"/>
    </location>
</feature>
<gene>
    <name evidence="4" type="ORF">SEMRO_257_G100860.1</name>
</gene>
<feature type="transmembrane region" description="Helical" evidence="2">
    <location>
        <begin position="89"/>
        <end position="110"/>
    </location>
</feature>
<keyword evidence="2" id="KW-0812">Transmembrane</keyword>
<sequence>MAKSSTGMNLKEGPRGSIVKFATSSTNGGTSAGMNLHGSATSASASLQAPIAIDNFFKNISPVGKFDRWISGILQKTVLQPHYYLRRQLYFSFGITACLGISFFVGIGILTATLSGLTVIHEARQVQEDLARHTLGTSARYTAETITKKFNNYVTASALLRQATMDRIVGYKHESNTFLSPETTDRWIPFLDSDTGAPIYPLDTPELLRLDWNVSTNIHTAQDAQEHLQGRKSWFPEKLQVSTAYAAYFMQGACDPTALEQDDPAFYPNCTHANNNLETGGVVSPSPTNRFLANKAKDLVFLLKGLYESHVKVKQLGVYFANSGAGSYVKFPAHIRDGAGTYTTIGCDWLRRTINPYTRKFMGTAEEAARCHPYSRTNSTQNIVPLREYNALERPWCVRQAKSRDGTPVSTGPYKDASSSADATIWVLTFGHGVFDRLTQEFIGCTLIDVTLADLRDVLDSVQVGVTSSVALVRWQRQDEIQGDTAREGMVIACANCQVDPLQQTELLHVTNPKLGLGVDEVLFAQMQSLVDYNQVWDPDDVRRRYNQTVYTNDGRLIMMSPIPYLPSEYDPFYRPEYMIVMTISEAEIYGDSNRMEAVIRGDIRTVIRDICLIGVSGLVLIFGFLTWISRTLSKPLTWMQETTARVITNAGGDDLAAGTGNNTTAHMAQCSPRTEVTVLLSEFEMMMDGFSGTGAAEVADARINEVENKFVWREAYQVLYPYNFRKNEIESDDDSVQERNRIADTVSVTTQVTLLSALTENSLVQSYITQPYSELAQNLTKSVSSIANASYTAGMERLPEWAQKLLNAGTVESDDLPDYIVSPPKVNQGRNMKNTETGSVDHNKPIEVSSSSRLFWWVTLCIGVPILGTATAVVWMGQEWIRSNLGDWLEDVKASSYDLEQDAIVTATLSRSAYGEEVMFRFTRDLHIYARTAGWLLFGALTRSKGFTTLRTGAEECKVYEKGTCPFQDNRVPCDCAWNDPYATEGQCTNYSASPLAYLGSRPYQTSWFEGQRTDIDPETGARVSAASYNKTSATPDGTAWWSDPSELPGAEKGSSAAGYATTYDRVRVLSAMAAIQFPLYNYYPGRDEERHLGSFIGLDADGMMFGYVGCGKGHSEYAHFQSKISNGAANVAPKLCPKGKFGYDCRCRGWYERAREEEVYISSPYVFAAGAIGTSAASTIRDPVTSELIAEALLDFLPTALAKALGPGSTVIGPGDQGFPIVITPSKNIFGGNTIIGPGYEIDDGSTSILDLIVPEDSNSTRNYQEFSKIVKKMDQGDSGNVTFVRTQDGDPQSVFMAYAPVNVRVLRPVDHRDFAAGSNASSKLVYGLAIGIVESDLFLRYEAVEERVDQQVFMSTAVSVFSMVIIATLFTVLTYYISLNIIRPIIALTKIVKSIKNKSLREEIPDVQGGSREVSFVHESFQRLMKVVRFANTAFFAGDRTQSFHSMEDALNLFVKLGNQKAIGVANNNLGTMVLQEQMESFGTDRHFDNSMFGICISEIYNVGINYFDESIKNGSFEYELARDTEDMGPYAKQLANRHFNRGMFLVVVRHHPLCPSWINEDGVSDILRAKDLDLEVMKFLHLNHLEKAYEVQEFESLLRRARGILLLVRNYGFADPWGIDTLIEMADTMLSEAVFTSNLFNAMGRVGRRQQIDDLRIQHELCKKDYLAAGKIAMRMLVEDEYIIDTVIVNASTAVNRYFQSEGIRIPTINATQYLQRETRKAQVNVMREAKNVFFCLDYSGSMAGERMARANKNLLWVYHEHCSDKDMVGFIRFNHDIDDSLWFPLGKKGDWGQVQEAVLMQATGAEGGTRFYAALNRCVTQILNTETKNDTWIIALTDGESSWDHPAKKVVERISNSNKKRSAKIHVIIIGFEVPVSVVKTCKGVTAVTDKSLYIDARGGLEEMDKAFEQVVSVIGGSAITMESF</sequence>
<dbReference type="Pfam" id="PF00092">
    <property type="entry name" value="VWA"/>
    <property type="match status" value="1"/>
</dbReference>
<protein>
    <recommendedName>
        <fullName evidence="3">VWFA domain-containing protein</fullName>
    </recommendedName>
</protein>
<dbReference type="SUPFAM" id="SSF53300">
    <property type="entry name" value="vWA-like"/>
    <property type="match status" value="1"/>
</dbReference>
<keyword evidence="2" id="KW-0472">Membrane</keyword>
<dbReference type="Proteomes" id="UP001153069">
    <property type="component" value="Unassembled WGS sequence"/>
</dbReference>
<keyword evidence="2" id="KW-1133">Transmembrane helix</keyword>
<dbReference type="InterPro" id="IPR036465">
    <property type="entry name" value="vWFA_dom_sf"/>
</dbReference>
<keyword evidence="5" id="KW-1185">Reference proteome</keyword>
<dbReference type="Gene3D" id="6.10.340.10">
    <property type="match status" value="1"/>
</dbReference>
<organism evidence="4 5">
    <name type="scientific">Seminavis robusta</name>
    <dbReference type="NCBI Taxonomy" id="568900"/>
    <lineage>
        <taxon>Eukaryota</taxon>
        <taxon>Sar</taxon>
        <taxon>Stramenopiles</taxon>
        <taxon>Ochrophyta</taxon>
        <taxon>Bacillariophyta</taxon>
        <taxon>Bacillariophyceae</taxon>
        <taxon>Bacillariophycidae</taxon>
        <taxon>Naviculales</taxon>
        <taxon>Naviculaceae</taxon>
        <taxon>Seminavis</taxon>
    </lineage>
</organism>
<dbReference type="SMART" id="SM00327">
    <property type="entry name" value="VWA"/>
    <property type="match status" value="1"/>
</dbReference>
<reference evidence="4" key="1">
    <citation type="submission" date="2020-06" db="EMBL/GenBank/DDBJ databases">
        <authorList>
            <consortium name="Plant Systems Biology data submission"/>
        </authorList>
    </citation>
    <scope>NUCLEOTIDE SEQUENCE</scope>
    <source>
        <strain evidence="4">D6</strain>
    </source>
</reference>
<feature type="region of interest" description="Disordered" evidence="1">
    <location>
        <begin position="823"/>
        <end position="844"/>
    </location>
</feature>
<dbReference type="EMBL" id="CAICTM010000256">
    <property type="protein sequence ID" value="CAB9506181.1"/>
    <property type="molecule type" value="Genomic_DNA"/>
</dbReference>
<dbReference type="PROSITE" id="PS50234">
    <property type="entry name" value="VWFA"/>
    <property type="match status" value="1"/>
</dbReference>
<dbReference type="Gene3D" id="3.30.450.20">
    <property type="entry name" value="PAS domain"/>
    <property type="match status" value="3"/>
</dbReference>
<name>A0A9N8DPM7_9STRA</name>
<feature type="domain" description="VWFA" evidence="3">
    <location>
        <begin position="1736"/>
        <end position="1916"/>
    </location>
</feature>
<accession>A0A9N8DPM7</accession>
<feature type="transmembrane region" description="Helical" evidence="2">
    <location>
        <begin position="855"/>
        <end position="877"/>
    </location>
</feature>
<evidence type="ECO:0000313" key="5">
    <source>
        <dbReference type="Proteomes" id="UP001153069"/>
    </source>
</evidence>
<dbReference type="CDD" id="cd00198">
    <property type="entry name" value="vWFA"/>
    <property type="match status" value="1"/>
</dbReference>
<evidence type="ECO:0000256" key="2">
    <source>
        <dbReference type="SAM" id="Phobius"/>
    </source>
</evidence>
<feature type="compositionally biased region" description="Polar residues" evidence="1">
    <location>
        <begin position="829"/>
        <end position="839"/>
    </location>
</feature>
<evidence type="ECO:0000256" key="1">
    <source>
        <dbReference type="SAM" id="MobiDB-lite"/>
    </source>
</evidence>
<proteinExistence type="predicted"/>
<feature type="region of interest" description="Disordered" evidence="1">
    <location>
        <begin position="1029"/>
        <end position="1057"/>
    </location>
</feature>